<dbReference type="AlphaFoldDB" id="A0A0E9V562"/>
<accession>A0A0E9V562</accession>
<name>A0A0E9V562_ANGAN</name>
<evidence type="ECO:0000313" key="1">
    <source>
        <dbReference type="EMBL" id="JAH72595.1"/>
    </source>
</evidence>
<organism evidence="1">
    <name type="scientific">Anguilla anguilla</name>
    <name type="common">European freshwater eel</name>
    <name type="synonym">Muraena anguilla</name>
    <dbReference type="NCBI Taxonomy" id="7936"/>
    <lineage>
        <taxon>Eukaryota</taxon>
        <taxon>Metazoa</taxon>
        <taxon>Chordata</taxon>
        <taxon>Craniata</taxon>
        <taxon>Vertebrata</taxon>
        <taxon>Euteleostomi</taxon>
        <taxon>Actinopterygii</taxon>
        <taxon>Neopterygii</taxon>
        <taxon>Teleostei</taxon>
        <taxon>Anguilliformes</taxon>
        <taxon>Anguillidae</taxon>
        <taxon>Anguilla</taxon>
    </lineage>
</organism>
<reference evidence="1" key="1">
    <citation type="submission" date="2014-11" db="EMBL/GenBank/DDBJ databases">
        <authorList>
            <person name="Amaro Gonzalez C."/>
        </authorList>
    </citation>
    <scope>NUCLEOTIDE SEQUENCE</scope>
</reference>
<sequence>MFGILTASGTDRFFREIRGIYRTAFLSYPLIEELGCFENPLCESGDSYGFWLFYHSVQ</sequence>
<proteinExistence type="predicted"/>
<dbReference type="EMBL" id="GBXM01035982">
    <property type="protein sequence ID" value="JAH72595.1"/>
    <property type="molecule type" value="Transcribed_RNA"/>
</dbReference>
<protein>
    <submittedName>
        <fullName evidence="1">Uncharacterized protein</fullName>
    </submittedName>
</protein>
<reference evidence="1" key="2">
    <citation type="journal article" date="2015" name="Fish Shellfish Immunol.">
        <title>Early steps in the European eel (Anguilla anguilla)-Vibrio vulnificus interaction in the gills: Role of the RtxA13 toxin.</title>
        <authorList>
            <person name="Callol A."/>
            <person name="Pajuelo D."/>
            <person name="Ebbesson L."/>
            <person name="Teles M."/>
            <person name="MacKenzie S."/>
            <person name="Amaro C."/>
        </authorList>
    </citation>
    <scope>NUCLEOTIDE SEQUENCE</scope>
</reference>